<dbReference type="Proteomes" id="UP001141327">
    <property type="component" value="Unassembled WGS sequence"/>
</dbReference>
<keyword evidence="5" id="KW-1133">Transmembrane helix</keyword>
<feature type="repeat" description="ANK" evidence="3">
    <location>
        <begin position="234"/>
        <end position="262"/>
    </location>
</feature>
<dbReference type="Gene3D" id="1.25.40.20">
    <property type="entry name" value="Ankyrin repeat-containing domain"/>
    <property type="match status" value="2"/>
</dbReference>
<feature type="region of interest" description="Disordered" evidence="4">
    <location>
        <begin position="1117"/>
        <end position="1162"/>
    </location>
</feature>
<gene>
    <name evidence="6" type="ORF">PAPYR_304</name>
</gene>
<evidence type="ECO:0000313" key="6">
    <source>
        <dbReference type="EMBL" id="KAJ4463054.1"/>
    </source>
</evidence>
<dbReference type="InterPro" id="IPR036770">
    <property type="entry name" value="Ankyrin_rpt-contain_sf"/>
</dbReference>
<evidence type="ECO:0000256" key="5">
    <source>
        <dbReference type="SAM" id="Phobius"/>
    </source>
</evidence>
<dbReference type="Pfam" id="PF00023">
    <property type="entry name" value="Ank"/>
    <property type="match status" value="1"/>
</dbReference>
<feature type="compositionally biased region" description="Basic residues" evidence="4">
    <location>
        <begin position="893"/>
        <end position="912"/>
    </location>
</feature>
<feature type="repeat" description="ANK" evidence="3">
    <location>
        <begin position="398"/>
        <end position="430"/>
    </location>
</feature>
<dbReference type="SMART" id="SM00248">
    <property type="entry name" value="ANK"/>
    <property type="match status" value="9"/>
</dbReference>
<dbReference type="InterPro" id="IPR002110">
    <property type="entry name" value="Ankyrin_rpt"/>
</dbReference>
<feature type="region of interest" description="Disordered" evidence="4">
    <location>
        <begin position="1059"/>
        <end position="1087"/>
    </location>
</feature>
<feature type="compositionally biased region" description="Acidic residues" evidence="4">
    <location>
        <begin position="866"/>
        <end position="875"/>
    </location>
</feature>
<feature type="compositionally biased region" description="Low complexity" evidence="4">
    <location>
        <begin position="973"/>
        <end position="983"/>
    </location>
</feature>
<organism evidence="6 7">
    <name type="scientific">Paratrimastix pyriformis</name>
    <dbReference type="NCBI Taxonomy" id="342808"/>
    <lineage>
        <taxon>Eukaryota</taxon>
        <taxon>Metamonada</taxon>
        <taxon>Preaxostyla</taxon>
        <taxon>Paratrimastigidae</taxon>
        <taxon>Paratrimastix</taxon>
    </lineage>
</organism>
<dbReference type="PANTHER" id="PTHR24126:SF14">
    <property type="entry name" value="ANK_REP_REGION DOMAIN-CONTAINING PROTEIN"/>
    <property type="match status" value="1"/>
</dbReference>
<feature type="compositionally biased region" description="Low complexity" evidence="4">
    <location>
        <begin position="678"/>
        <end position="688"/>
    </location>
</feature>
<feature type="compositionally biased region" description="Basic and acidic residues" evidence="4">
    <location>
        <begin position="735"/>
        <end position="746"/>
    </location>
</feature>
<dbReference type="PROSITE" id="PS50297">
    <property type="entry name" value="ANK_REP_REGION"/>
    <property type="match status" value="9"/>
</dbReference>
<evidence type="ECO:0000256" key="1">
    <source>
        <dbReference type="ARBA" id="ARBA00022737"/>
    </source>
</evidence>
<feature type="transmembrane region" description="Helical" evidence="5">
    <location>
        <begin position="1241"/>
        <end position="1265"/>
    </location>
</feature>
<keyword evidence="5" id="KW-0812">Transmembrane</keyword>
<feature type="compositionally biased region" description="Low complexity" evidence="4">
    <location>
        <begin position="460"/>
        <end position="486"/>
    </location>
</feature>
<feature type="region of interest" description="Disordered" evidence="4">
    <location>
        <begin position="963"/>
        <end position="1038"/>
    </location>
</feature>
<feature type="repeat" description="ANK" evidence="3">
    <location>
        <begin position="168"/>
        <end position="200"/>
    </location>
</feature>
<protein>
    <submittedName>
        <fullName evidence="6">26S proteasome non-ATPase regulatory subunit 10</fullName>
    </submittedName>
</protein>
<feature type="compositionally biased region" description="Pro residues" evidence="4">
    <location>
        <begin position="1075"/>
        <end position="1085"/>
    </location>
</feature>
<keyword evidence="1" id="KW-0677">Repeat</keyword>
<dbReference type="PRINTS" id="PR01415">
    <property type="entry name" value="ANKYRIN"/>
</dbReference>
<feature type="repeat" description="ANK" evidence="3">
    <location>
        <begin position="102"/>
        <end position="134"/>
    </location>
</feature>
<keyword evidence="2 3" id="KW-0040">ANK repeat</keyword>
<dbReference type="Pfam" id="PF12796">
    <property type="entry name" value="Ank_2"/>
    <property type="match status" value="3"/>
</dbReference>
<evidence type="ECO:0000256" key="2">
    <source>
        <dbReference type="ARBA" id="ARBA00023043"/>
    </source>
</evidence>
<name>A0ABQ8V094_9EUKA</name>
<feature type="compositionally biased region" description="Pro residues" evidence="4">
    <location>
        <begin position="993"/>
        <end position="1011"/>
    </location>
</feature>
<evidence type="ECO:0000256" key="4">
    <source>
        <dbReference type="SAM" id="MobiDB-lite"/>
    </source>
</evidence>
<feature type="repeat" description="ANK" evidence="3">
    <location>
        <begin position="365"/>
        <end position="397"/>
    </location>
</feature>
<keyword evidence="7" id="KW-1185">Reference proteome</keyword>
<feature type="compositionally biased region" description="Basic and acidic residues" evidence="4">
    <location>
        <begin position="588"/>
        <end position="605"/>
    </location>
</feature>
<keyword evidence="6" id="KW-0647">Proteasome</keyword>
<feature type="compositionally biased region" description="Low complexity" evidence="4">
    <location>
        <begin position="747"/>
        <end position="756"/>
    </location>
</feature>
<feature type="region of interest" description="Disordered" evidence="4">
    <location>
        <begin position="460"/>
        <end position="949"/>
    </location>
</feature>
<keyword evidence="5" id="KW-0472">Membrane</keyword>
<comment type="caution">
    <text evidence="6">The sequence shown here is derived from an EMBL/GenBank/DDBJ whole genome shotgun (WGS) entry which is preliminary data.</text>
</comment>
<dbReference type="EMBL" id="JAPMOS010000001">
    <property type="protein sequence ID" value="KAJ4463054.1"/>
    <property type="molecule type" value="Genomic_DNA"/>
</dbReference>
<feature type="repeat" description="ANK" evidence="3">
    <location>
        <begin position="309"/>
        <end position="341"/>
    </location>
</feature>
<reference evidence="6" key="1">
    <citation type="journal article" date="2022" name="bioRxiv">
        <title>Genomics of Preaxostyla Flagellates Illuminates Evolutionary Transitions and the Path Towards Mitochondrial Loss.</title>
        <authorList>
            <person name="Novak L.V.F."/>
            <person name="Treitli S.C."/>
            <person name="Pyrih J."/>
            <person name="Halakuc P."/>
            <person name="Pipaliya S.V."/>
            <person name="Vacek V."/>
            <person name="Brzon O."/>
            <person name="Soukal P."/>
            <person name="Eme L."/>
            <person name="Dacks J.B."/>
            <person name="Karnkowska A."/>
            <person name="Elias M."/>
            <person name="Hampl V."/>
        </authorList>
    </citation>
    <scope>NUCLEOTIDE SEQUENCE</scope>
    <source>
        <strain evidence="6">RCP-MX</strain>
    </source>
</reference>
<accession>A0ABQ8V094</accession>
<dbReference type="PANTHER" id="PTHR24126">
    <property type="entry name" value="ANKYRIN REPEAT, PH AND SEC7 DOMAIN CONTAINING PROTEIN SECG-RELATED"/>
    <property type="match status" value="1"/>
</dbReference>
<feature type="repeat" description="ANK" evidence="3">
    <location>
        <begin position="201"/>
        <end position="233"/>
    </location>
</feature>
<dbReference type="GO" id="GO:0000502">
    <property type="term" value="C:proteasome complex"/>
    <property type="evidence" value="ECO:0007669"/>
    <property type="project" value="UniProtKB-KW"/>
</dbReference>
<dbReference type="SUPFAM" id="SSF48403">
    <property type="entry name" value="Ankyrin repeat"/>
    <property type="match status" value="2"/>
</dbReference>
<dbReference type="PROSITE" id="PS50088">
    <property type="entry name" value="ANK_REPEAT"/>
    <property type="match status" value="9"/>
</dbReference>
<evidence type="ECO:0000313" key="7">
    <source>
        <dbReference type="Proteomes" id="UP001141327"/>
    </source>
</evidence>
<feature type="compositionally biased region" description="Polar residues" evidence="4">
    <location>
        <begin position="525"/>
        <end position="535"/>
    </location>
</feature>
<feature type="repeat" description="ANK" evidence="3">
    <location>
        <begin position="135"/>
        <end position="163"/>
    </location>
</feature>
<dbReference type="Pfam" id="PF13606">
    <property type="entry name" value="Ank_3"/>
    <property type="match status" value="1"/>
</dbReference>
<feature type="compositionally biased region" description="Basic and acidic residues" evidence="4">
    <location>
        <begin position="635"/>
        <end position="656"/>
    </location>
</feature>
<feature type="compositionally biased region" description="Polar residues" evidence="4">
    <location>
        <begin position="1117"/>
        <end position="1131"/>
    </location>
</feature>
<sequence>MKSRIEIRIARVLFNKDHRFNRLVERSSTLGRYGLNFLREAVCCFIRTGSTSYHHLNRCASFKDAVDADGRTALSLAVIQGVPEAVSSLLQQGVQCDALDEDYRTPLHHASFAGRLDLAKMLVSRGARIDSHDKHGHTPLHLAVMSGNFELVNFLLDSGAKVSSTFLEGGQALHLAAVHREPVIANLLLERGAEVDAADKSGCTPLHRAALKGFTEVVAVLLDHRASMEARDKTGWKPLHLAAAQGNLEVVELLVERGAQLDFPFPVRRRVVLPRGVRAGVGSMTLPWFWLVLIIPRSLACSLARPPQDGLSPLGIACLYGRMPVVRFLLERGASIDAYQSVRRPTHLLPARPSHPGLSLGGLQIAGTPLHVACKSGHAAIGELLLDAGASVESQNQLGQRPLHLACVGGSADTVQMLLRRGACPTSIDLNGQCPLDLAPDEARPRLENLFRLLAAPLATASSPRRAGRRPPSASSARSPRTPRSSQYGTGSMPAHFEQDDGQSQAPSDWRQAPPHGGTLPASPRSGTTPSQQWSDGAGGQSLLYTHDAPEPGRHTGSQPHSRRQQHEPDGPHNRRGRSRSPSPGSASRERSRGSRDQERDRDTDRYEEEPDDLSDRPSRPASWGGGRSGESDEDRPSRGPEADERDGQAWDDRRTSTGRHTSGRPRPHAGSPRLTSPGPAAHGRPGAPRVPPLRFVRPEAELEPHRRRSGSRSPPAPVSARTDSASWGRRHGHDHGSSPRLERPAASESEQQQQQPRHRAPVPPATTRSPPLAGQNRSPPHVERYMPRASALGPSSEGVSEEPSDAAWAPRPPPPSSPHHRKQHPARALGEEDERSLSQTSLGAHGRRRALEGMRRDEDRRERGEEEEEEEDPPIPDGRAWTLGQQSSSESRRHRSSGRHSPTRRHRRRPSRGPQQPGADTAEAEGTVRLSVPEATVLPATTTSPYARARVLHKAVVASFFGPVRHGPEPQQPRSPQRQGASPRRRHQHPHSPSPSHPPPPIRSAPTPPSPHHHHSPPRPAVMLSPRELGHLPAFSGYSPPIPPAFASPGATARVIVPSPRLNPFSPTRSASGSPPPPPSPPPITLTIPAVAQTQPMFPLQTPALSTTAYPPASFTRQQAAVSPPRSSADANDPRPHWRQTNMGPTRPSPGGPGSPHSPVLIPSMQQLALVTVSPARSSPLTSSPWGAARNALPLPPAGGVSAPSPAGFSPPCPFIRIASRGSPLAQTPDLVVITTFLRFFLGFFLYLSAFRVLPGGLFVFCAFRHKGLIELFDHES</sequence>
<feature type="repeat" description="ANK" evidence="3">
    <location>
        <begin position="69"/>
        <end position="101"/>
    </location>
</feature>
<proteinExistence type="predicted"/>
<evidence type="ECO:0000256" key="3">
    <source>
        <dbReference type="PROSITE-ProRule" id="PRU00023"/>
    </source>
</evidence>
<feature type="compositionally biased region" description="Basic and acidic residues" evidence="4">
    <location>
        <begin position="850"/>
        <end position="865"/>
    </location>
</feature>